<dbReference type="PANTHER" id="PTHR13032:SF6">
    <property type="entry name" value="MITOCHONDRIAL IMPORT INNER MEMBRANE TRANSLOCASE SUBUNIT TIM21"/>
    <property type="match status" value="1"/>
</dbReference>
<keyword evidence="8" id="KW-0999">Mitochondrion inner membrane</keyword>
<evidence type="ECO:0000256" key="6">
    <source>
        <dbReference type="ARBA" id="ARBA00023128"/>
    </source>
</evidence>
<keyword evidence="4" id="KW-0809">Transit peptide</keyword>
<dbReference type="Gene3D" id="3.10.450.320">
    <property type="entry name" value="Mitochondrial import inner membrane translocase subunit Tim21"/>
    <property type="match status" value="1"/>
</dbReference>
<keyword evidence="10" id="KW-1185">Reference proteome</keyword>
<proteinExistence type="inferred from homology"/>
<dbReference type="InterPro" id="IPR038552">
    <property type="entry name" value="Tim21_IMS_sf"/>
</dbReference>
<protein>
    <recommendedName>
        <fullName evidence="8">Mitochondrial import inner membrane translocase subunit Tim21</fullName>
    </recommendedName>
</protein>
<dbReference type="Proteomes" id="UP000310200">
    <property type="component" value="Unassembled WGS sequence"/>
</dbReference>
<comment type="caution">
    <text evidence="9">The sequence shown here is derived from an EMBL/GenBank/DDBJ whole genome shotgun (WGS) entry which is preliminary data.</text>
</comment>
<gene>
    <name evidence="9" type="ORF">DBV15_00899</name>
</gene>
<keyword evidence="3 8" id="KW-0812">Transmembrane</keyword>
<dbReference type="GO" id="GO:0005744">
    <property type="term" value="C:TIM23 mitochondrial import inner membrane translocase complex"/>
    <property type="evidence" value="ECO:0007669"/>
    <property type="project" value="UniProtKB-UniRule"/>
</dbReference>
<name>A0A4V6RG17_9HYME</name>
<sequence>MARALSHILQRRHLITHMSSVSYGLSIVPSIKHSACYSTKKSVTKTDSNETNNQVQIGTAEVVKENLKSVGYLGVIVGGVGVTALILYALFSELFSSKSPYAVYSEARVRCMEHPKVMDILGAPVKAYGDETRRGRRKHISHMYYIKQGVKYMRLRFYVQGTRRQGTVYAEVKENASGNYEYSYLYVTVNHVGTIVIEDNQDTSKSLQDHESTLDFNLLLDNQ</sequence>
<comment type="similarity">
    <text evidence="2 8">Belongs to the TIM21 family.</text>
</comment>
<evidence type="ECO:0000256" key="5">
    <source>
        <dbReference type="ARBA" id="ARBA00022989"/>
    </source>
</evidence>
<evidence type="ECO:0000256" key="4">
    <source>
        <dbReference type="ARBA" id="ARBA00022946"/>
    </source>
</evidence>
<keyword evidence="8" id="KW-0653">Protein transport</keyword>
<dbReference type="Pfam" id="PF08294">
    <property type="entry name" value="TIM21"/>
    <property type="match status" value="1"/>
</dbReference>
<comment type="subunit">
    <text evidence="8">Component of the TIM23 complex.</text>
</comment>
<keyword evidence="5 8" id="KW-1133">Transmembrane helix</keyword>
<comment type="subcellular location">
    <subcellularLocation>
        <location evidence="8">Mitochondrion inner membrane</location>
        <topology evidence="8">Single-pass membrane protein</topology>
    </subcellularLocation>
    <subcellularLocation>
        <location evidence="1">Mitochondrion membrane</location>
        <topology evidence="1">Single-pass membrane protein</topology>
    </subcellularLocation>
</comment>
<keyword evidence="8" id="KW-0813">Transport</keyword>
<dbReference type="AlphaFoldDB" id="A0A4V6RG17"/>
<comment type="function">
    <text evidence="8">Essential component of the TIM23 complex, a complex that mediates the translocation of transit peptide-containing proteins across the mitochondrial inner membrane.</text>
</comment>
<evidence type="ECO:0000256" key="8">
    <source>
        <dbReference type="RuleBase" id="RU367142"/>
    </source>
</evidence>
<dbReference type="STRING" id="300112.A0A4V6RG17"/>
<evidence type="ECO:0000256" key="1">
    <source>
        <dbReference type="ARBA" id="ARBA00004304"/>
    </source>
</evidence>
<evidence type="ECO:0000313" key="9">
    <source>
        <dbReference type="EMBL" id="TGZ32794.1"/>
    </source>
</evidence>
<organism evidence="9 10">
    <name type="scientific">Temnothorax longispinosus</name>
    <dbReference type="NCBI Taxonomy" id="300112"/>
    <lineage>
        <taxon>Eukaryota</taxon>
        <taxon>Metazoa</taxon>
        <taxon>Ecdysozoa</taxon>
        <taxon>Arthropoda</taxon>
        <taxon>Hexapoda</taxon>
        <taxon>Insecta</taxon>
        <taxon>Pterygota</taxon>
        <taxon>Neoptera</taxon>
        <taxon>Endopterygota</taxon>
        <taxon>Hymenoptera</taxon>
        <taxon>Apocrita</taxon>
        <taxon>Aculeata</taxon>
        <taxon>Formicoidea</taxon>
        <taxon>Formicidae</taxon>
        <taxon>Myrmicinae</taxon>
        <taxon>Temnothorax</taxon>
    </lineage>
</organism>
<accession>A0A4V6RG17</accession>
<evidence type="ECO:0000256" key="2">
    <source>
        <dbReference type="ARBA" id="ARBA00010867"/>
    </source>
</evidence>
<dbReference type="PANTHER" id="PTHR13032">
    <property type="entry name" value="MITOCHONDRIAL IMPORT INNER MEMBRANE TRANSLOCASE SUBUNIT TIM21"/>
    <property type="match status" value="1"/>
</dbReference>
<evidence type="ECO:0000256" key="7">
    <source>
        <dbReference type="ARBA" id="ARBA00023136"/>
    </source>
</evidence>
<dbReference type="InterPro" id="IPR013261">
    <property type="entry name" value="Tim21"/>
</dbReference>
<keyword evidence="6 8" id="KW-0496">Mitochondrion</keyword>
<keyword evidence="8" id="KW-0811">Translocation</keyword>
<reference evidence="9 10" key="1">
    <citation type="journal article" date="2019" name="Philos. Trans. R. Soc. Lond., B, Biol. Sci.">
        <title>Ant behaviour and brain gene expression of defending hosts depend on the ecological success of the intruding social parasite.</title>
        <authorList>
            <person name="Kaur R."/>
            <person name="Stoldt M."/>
            <person name="Jongepier E."/>
            <person name="Feldmeyer B."/>
            <person name="Menzel F."/>
            <person name="Bornberg-Bauer E."/>
            <person name="Foitzik S."/>
        </authorList>
    </citation>
    <scope>NUCLEOTIDE SEQUENCE [LARGE SCALE GENOMIC DNA]</scope>
    <source>
        <tissue evidence="9">Whole body</tissue>
    </source>
</reference>
<dbReference type="EMBL" id="QBLH01003812">
    <property type="protein sequence ID" value="TGZ32794.1"/>
    <property type="molecule type" value="Genomic_DNA"/>
</dbReference>
<keyword evidence="7 8" id="KW-0472">Membrane</keyword>
<evidence type="ECO:0000313" key="10">
    <source>
        <dbReference type="Proteomes" id="UP000310200"/>
    </source>
</evidence>
<feature type="transmembrane region" description="Helical" evidence="8">
    <location>
        <begin position="70"/>
        <end position="91"/>
    </location>
</feature>
<evidence type="ECO:0000256" key="3">
    <source>
        <dbReference type="ARBA" id="ARBA00022692"/>
    </source>
</evidence>
<dbReference type="GO" id="GO:0030150">
    <property type="term" value="P:protein import into mitochondrial matrix"/>
    <property type="evidence" value="ECO:0007669"/>
    <property type="project" value="UniProtKB-UniRule"/>
</dbReference>